<keyword evidence="2" id="KW-0732">Signal</keyword>
<keyword evidence="4" id="KW-1185">Reference proteome</keyword>
<dbReference type="PANTHER" id="PTHR40640">
    <property type="entry name" value="ANCHORED GLYCOPROTEIN, PUTATIVE (AFU_ORTHOLOGUE AFUA_8G04860)-RELATED"/>
    <property type="match status" value="1"/>
</dbReference>
<organism evidence="3 4">
    <name type="scientific">Lepidopterella palustris CBS 459.81</name>
    <dbReference type="NCBI Taxonomy" id="1314670"/>
    <lineage>
        <taxon>Eukaryota</taxon>
        <taxon>Fungi</taxon>
        <taxon>Dikarya</taxon>
        <taxon>Ascomycota</taxon>
        <taxon>Pezizomycotina</taxon>
        <taxon>Dothideomycetes</taxon>
        <taxon>Pleosporomycetidae</taxon>
        <taxon>Mytilinidiales</taxon>
        <taxon>Argynnaceae</taxon>
        <taxon>Lepidopterella</taxon>
    </lineage>
</organism>
<evidence type="ECO:0008006" key="5">
    <source>
        <dbReference type="Google" id="ProtNLM"/>
    </source>
</evidence>
<evidence type="ECO:0000313" key="3">
    <source>
        <dbReference type="EMBL" id="OCK85693.1"/>
    </source>
</evidence>
<reference evidence="3 4" key="1">
    <citation type="journal article" date="2016" name="Nat. Commun.">
        <title>Ectomycorrhizal ecology is imprinted in the genome of the dominant symbiotic fungus Cenococcum geophilum.</title>
        <authorList>
            <consortium name="DOE Joint Genome Institute"/>
            <person name="Peter M."/>
            <person name="Kohler A."/>
            <person name="Ohm R.A."/>
            <person name="Kuo A."/>
            <person name="Krutzmann J."/>
            <person name="Morin E."/>
            <person name="Arend M."/>
            <person name="Barry K.W."/>
            <person name="Binder M."/>
            <person name="Choi C."/>
            <person name="Clum A."/>
            <person name="Copeland A."/>
            <person name="Grisel N."/>
            <person name="Haridas S."/>
            <person name="Kipfer T."/>
            <person name="LaButti K."/>
            <person name="Lindquist E."/>
            <person name="Lipzen A."/>
            <person name="Maire R."/>
            <person name="Meier B."/>
            <person name="Mihaltcheva S."/>
            <person name="Molinier V."/>
            <person name="Murat C."/>
            <person name="Poggeler S."/>
            <person name="Quandt C.A."/>
            <person name="Sperisen C."/>
            <person name="Tritt A."/>
            <person name="Tisserant E."/>
            <person name="Crous P.W."/>
            <person name="Henrissat B."/>
            <person name="Nehls U."/>
            <person name="Egli S."/>
            <person name="Spatafora J.W."/>
            <person name="Grigoriev I.V."/>
            <person name="Martin F.M."/>
        </authorList>
    </citation>
    <scope>NUCLEOTIDE SEQUENCE [LARGE SCALE GENOMIC DNA]</scope>
    <source>
        <strain evidence="3 4">CBS 459.81</strain>
    </source>
</reference>
<feature type="chain" id="PRO_5034849369" description="GPI anchored protein" evidence="2">
    <location>
        <begin position="18"/>
        <end position="226"/>
    </location>
</feature>
<evidence type="ECO:0000256" key="1">
    <source>
        <dbReference type="SAM" id="MobiDB-lite"/>
    </source>
</evidence>
<feature type="signal peptide" evidence="2">
    <location>
        <begin position="1"/>
        <end position="17"/>
    </location>
</feature>
<accession>A0A8E2ELH3</accession>
<protein>
    <recommendedName>
        <fullName evidence="5">GPI anchored protein</fullName>
    </recommendedName>
</protein>
<dbReference type="PANTHER" id="PTHR40640:SF1">
    <property type="entry name" value="ANCHORED GLYCOPROTEIN, PUTATIVE (AFU_ORTHOLOGUE AFUA_8G04860)-RELATED"/>
    <property type="match status" value="1"/>
</dbReference>
<evidence type="ECO:0000313" key="4">
    <source>
        <dbReference type="Proteomes" id="UP000250266"/>
    </source>
</evidence>
<gene>
    <name evidence="3" type="ORF">K432DRAFT_439118</name>
</gene>
<dbReference type="AlphaFoldDB" id="A0A8E2ELH3"/>
<feature type="region of interest" description="Disordered" evidence="1">
    <location>
        <begin position="144"/>
        <end position="169"/>
    </location>
</feature>
<dbReference type="EMBL" id="KV744815">
    <property type="protein sequence ID" value="OCK85693.1"/>
    <property type="molecule type" value="Genomic_DNA"/>
</dbReference>
<evidence type="ECO:0000256" key="2">
    <source>
        <dbReference type="SAM" id="SignalP"/>
    </source>
</evidence>
<feature type="compositionally biased region" description="Low complexity" evidence="1">
    <location>
        <begin position="144"/>
        <end position="166"/>
    </location>
</feature>
<dbReference type="OrthoDB" id="4991875at2759"/>
<sequence length="226" mass="22013">MLALATLLLAAIAAAQSSSSTVSLILPYNDPQTFLASVIAAVPSATTYEITCAPQTTDYCGPAFTVTQGPSVWEMQYSVPGELSVSAHCNLVGSSSATCTESIGGSMANTQGVETSVLVSSDFESIWMPVTVTAGVGKLVAQTTGGDSASATGVSTSASSASTGEKTGTRATVASTASITKVTGSTTGSATGSASAAAQSTGAAERNLVKGAVVGAAGVLVAALAL</sequence>
<proteinExistence type="predicted"/>
<dbReference type="Proteomes" id="UP000250266">
    <property type="component" value="Unassembled WGS sequence"/>
</dbReference>
<name>A0A8E2ELH3_9PEZI</name>